<keyword evidence="2" id="KW-0446">Lipid-binding</keyword>
<dbReference type="PANTHER" id="PTHR33434">
    <property type="entry name" value="DEGV DOMAIN-CONTAINING PROTEIN DR_1986-RELATED"/>
    <property type="match status" value="1"/>
</dbReference>
<comment type="function">
    <text evidence="1">May bind long-chain fatty acids, such as palmitate, and may play a role in lipid transport or fatty acid metabolism.</text>
</comment>
<dbReference type="EMBL" id="JAUJWU010000001">
    <property type="protein sequence ID" value="MDN7244419.1"/>
    <property type="molecule type" value="Genomic_DNA"/>
</dbReference>
<reference evidence="3 4" key="1">
    <citation type="submission" date="2023-07" db="EMBL/GenBank/DDBJ databases">
        <title>Novel species in genus Planococcus.</title>
        <authorList>
            <person name="Ning S."/>
        </authorList>
    </citation>
    <scope>NUCLEOTIDE SEQUENCE [LARGE SCALE GENOMIC DNA]</scope>
    <source>
        <strain evidence="3 4">N017</strain>
    </source>
</reference>
<dbReference type="Proteomes" id="UP001172142">
    <property type="component" value="Unassembled WGS sequence"/>
</dbReference>
<dbReference type="InterPro" id="IPR003797">
    <property type="entry name" value="DegV"/>
</dbReference>
<accession>A0ABT8N956</accession>
<name>A0ABT8N956_9BACL</name>
<dbReference type="RefSeq" id="WP_300989815.1">
    <property type="nucleotide sequence ID" value="NZ_CP129235.1"/>
</dbReference>
<dbReference type="Pfam" id="PF02645">
    <property type="entry name" value="DegV"/>
    <property type="match status" value="1"/>
</dbReference>
<dbReference type="PANTHER" id="PTHR33434:SF3">
    <property type="entry name" value="DEGV DOMAIN-CONTAINING PROTEIN YITS"/>
    <property type="match status" value="1"/>
</dbReference>
<gene>
    <name evidence="3" type="ORF">QWY13_02855</name>
</gene>
<evidence type="ECO:0000256" key="1">
    <source>
        <dbReference type="ARBA" id="ARBA00003238"/>
    </source>
</evidence>
<proteinExistence type="predicted"/>
<organism evidence="3 4">
    <name type="scientific">Planococcus shenhongbingii</name>
    <dbReference type="NCBI Taxonomy" id="3058398"/>
    <lineage>
        <taxon>Bacteria</taxon>
        <taxon>Bacillati</taxon>
        <taxon>Bacillota</taxon>
        <taxon>Bacilli</taxon>
        <taxon>Bacillales</taxon>
        <taxon>Caryophanaceae</taxon>
        <taxon>Planococcus</taxon>
    </lineage>
</organism>
<evidence type="ECO:0000313" key="4">
    <source>
        <dbReference type="Proteomes" id="UP001172142"/>
    </source>
</evidence>
<keyword evidence="4" id="KW-1185">Reference proteome</keyword>
<dbReference type="NCBIfam" id="TIGR00762">
    <property type="entry name" value="DegV"/>
    <property type="match status" value="1"/>
</dbReference>
<comment type="caution">
    <text evidence="3">The sequence shown here is derived from an EMBL/GenBank/DDBJ whole genome shotgun (WGS) entry which is preliminary data.</text>
</comment>
<sequence length="284" mass="31754">MRLFADSASDLPKQFFEDENLVLFPLRVHIGDKDYDDIRGIDSKKVFDAIRSGTHPKTSQVSPEEVLKAFEQLAKDGEEGYYISFSSELSGTYSTAVMVADQVREEYPDLKLTILDSKAASLGYGMLVKEAARLRSAGHPLNEIIEKTRLMAEHMQSLFTVEDLDYMAKGGRISKGSAFVGGLLNIKPLLHVEEGKLVPIEKLRGRKKVIKRMVELMRERGTDWSGQTVSISHGDDLEYAHLLKKEIEENLHPKQVEIYMIGSVIAAHTGPGTLAVFFLDQIKA</sequence>
<dbReference type="Gene3D" id="3.30.1180.10">
    <property type="match status" value="1"/>
</dbReference>
<evidence type="ECO:0000256" key="2">
    <source>
        <dbReference type="ARBA" id="ARBA00023121"/>
    </source>
</evidence>
<dbReference type="InterPro" id="IPR043168">
    <property type="entry name" value="DegV_C"/>
</dbReference>
<dbReference type="Gene3D" id="3.40.50.10170">
    <property type="match status" value="1"/>
</dbReference>
<protein>
    <submittedName>
        <fullName evidence="3">DegV family protein</fullName>
    </submittedName>
</protein>
<dbReference type="InterPro" id="IPR050270">
    <property type="entry name" value="DegV_domain_contain"/>
</dbReference>
<evidence type="ECO:0000313" key="3">
    <source>
        <dbReference type="EMBL" id="MDN7244419.1"/>
    </source>
</evidence>
<dbReference type="PROSITE" id="PS51482">
    <property type="entry name" value="DEGV"/>
    <property type="match status" value="1"/>
</dbReference>
<dbReference type="SUPFAM" id="SSF82549">
    <property type="entry name" value="DAK1/DegV-like"/>
    <property type="match status" value="1"/>
</dbReference>